<feature type="domain" description="HTH lysR-type" evidence="6">
    <location>
        <begin position="20"/>
        <end position="77"/>
    </location>
</feature>
<keyword evidence="4" id="KW-0804">Transcription</keyword>
<keyword evidence="2" id="KW-0805">Transcription regulation</keyword>
<dbReference type="Pfam" id="PF00126">
    <property type="entry name" value="HTH_1"/>
    <property type="match status" value="1"/>
</dbReference>
<dbReference type="Gene3D" id="1.10.10.10">
    <property type="entry name" value="Winged helix-like DNA-binding domain superfamily/Winged helix DNA-binding domain"/>
    <property type="match status" value="1"/>
</dbReference>
<dbReference type="PANTHER" id="PTHR30579:SF7">
    <property type="entry name" value="HTH-TYPE TRANSCRIPTIONAL REGULATOR LRHA-RELATED"/>
    <property type="match status" value="1"/>
</dbReference>
<dbReference type="Proteomes" id="UP000000784">
    <property type="component" value="Chromosome"/>
</dbReference>
<name>A9BYU9_DELAS</name>
<dbReference type="SUPFAM" id="SSF46785">
    <property type="entry name" value="Winged helix' DNA-binding domain"/>
    <property type="match status" value="1"/>
</dbReference>
<comment type="similarity">
    <text evidence="1">Belongs to the LysR transcriptional regulatory family.</text>
</comment>
<dbReference type="PRINTS" id="PR00039">
    <property type="entry name" value="HTHLYSR"/>
</dbReference>
<dbReference type="Gene3D" id="3.40.190.10">
    <property type="entry name" value="Periplasmic binding protein-like II"/>
    <property type="match status" value="2"/>
</dbReference>
<dbReference type="PANTHER" id="PTHR30579">
    <property type="entry name" value="TRANSCRIPTIONAL REGULATOR"/>
    <property type="match status" value="1"/>
</dbReference>
<dbReference type="SUPFAM" id="SSF53850">
    <property type="entry name" value="Periplasmic binding protein-like II"/>
    <property type="match status" value="1"/>
</dbReference>
<dbReference type="InterPro" id="IPR036390">
    <property type="entry name" value="WH_DNA-bd_sf"/>
</dbReference>
<dbReference type="HOGENOM" id="CLU_039613_1_1_4"/>
<dbReference type="InterPro" id="IPR000847">
    <property type="entry name" value="LysR_HTH_N"/>
</dbReference>
<dbReference type="eggNOG" id="COG0583">
    <property type="taxonomic scope" value="Bacteria"/>
</dbReference>
<keyword evidence="8" id="KW-1185">Reference proteome</keyword>
<evidence type="ECO:0000256" key="4">
    <source>
        <dbReference type="ARBA" id="ARBA00023163"/>
    </source>
</evidence>
<evidence type="ECO:0000256" key="5">
    <source>
        <dbReference type="SAM" id="MobiDB-lite"/>
    </source>
</evidence>
<reference evidence="7 8" key="1">
    <citation type="journal article" date="2004" name="Appl. Environ. Microbiol.">
        <title>Mineralization of individual congeners of linear alkylbenzenesulfonate by defined pairs of heterotrophic bacteria.</title>
        <authorList>
            <person name="Schleheck D."/>
            <person name="Knepper T.P."/>
            <person name="Fischer K."/>
            <person name="Cook A.M."/>
        </authorList>
    </citation>
    <scope>NUCLEOTIDE SEQUENCE [LARGE SCALE GENOMIC DNA]</scope>
    <source>
        <strain evidence="8">DSM 14801 / SPH-1</strain>
    </source>
</reference>
<dbReference type="GO" id="GO:0003677">
    <property type="term" value="F:DNA binding"/>
    <property type="evidence" value="ECO:0007669"/>
    <property type="project" value="UniProtKB-KW"/>
</dbReference>
<keyword evidence="3" id="KW-0238">DNA-binding</keyword>
<dbReference type="PROSITE" id="PS50931">
    <property type="entry name" value="HTH_LYSR"/>
    <property type="match status" value="1"/>
</dbReference>
<protein>
    <submittedName>
        <fullName evidence="7">Transcriptional regulator, LysR family</fullName>
    </submittedName>
</protein>
<proteinExistence type="inferred from homology"/>
<sequence length="306" mass="32872">MPGSDKATEIRPRPMQPSSIDPTLLRSFCAVAETGSFTRAAQGVHLTQSTVSQQIRRLEEQMGCTLLDRSGRHVECTLEGERLLAYAQRILALMDEAVEQLAGATEAVLRIGVPEDFAGHALMPALGALARSQPQLRLELTSGLSQAIWQQLQAGELDLAIVKQRSGSTPGMARWPEPLAWIDSARHPCHGMDPLPLVVFPQGGLYRSEMTHALDAAGRRWRLAYVSASLASLEAAVEQGLGISLLPRRLVGPGHRLLDGMAGFAPVPDVEVALHVRAPLSAPGRRLAERLSEVCEALLSPAAGEA</sequence>
<gene>
    <name evidence="7" type="ordered locus">Daci_2204</name>
</gene>
<dbReference type="EMBL" id="CP000884">
    <property type="protein sequence ID" value="ABX34844.1"/>
    <property type="molecule type" value="Genomic_DNA"/>
</dbReference>
<dbReference type="GO" id="GO:0003700">
    <property type="term" value="F:DNA-binding transcription factor activity"/>
    <property type="evidence" value="ECO:0007669"/>
    <property type="project" value="InterPro"/>
</dbReference>
<evidence type="ECO:0000313" key="7">
    <source>
        <dbReference type="EMBL" id="ABX34844.1"/>
    </source>
</evidence>
<dbReference type="InterPro" id="IPR050176">
    <property type="entry name" value="LTTR"/>
</dbReference>
<accession>A9BYU9</accession>
<feature type="compositionally biased region" description="Basic and acidic residues" evidence="5">
    <location>
        <begin position="1"/>
        <end position="12"/>
    </location>
</feature>
<dbReference type="FunFam" id="1.10.10.10:FF:000001">
    <property type="entry name" value="LysR family transcriptional regulator"/>
    <property type="match status" value="1"/>
</dbReference>
<dbReference type="AlphaFoldDB" id="A9BYU9"/>
<dbReference type="Pfam" id="PF03466">
    <property type="entry name" value="LysR_substrate"/>
    <property type="match status" value="1"/>
</dbReference>
<evidence type="ECO:0000313" key="8">
    <source>
        <dbReference type="Proteomes" id="UP000000784"/>
    </source>
</evidence>
<dbReference type="KEGG" id="dac:Daci_2204"/>
<evidence type="ECO:0000256" key="1">
    <source>
        <dbReference type="ARBA" id="ARBA00009437"/>
    </source>
</evidence>
<evidence type="ECO:0000256" key="3">
    <source>
        <dbReference type="ARBA" id="ARBA00023125"/>
    </source>
</evidence>
<dbReference type="InterPro" id="IPR005119">
    <property type="entry name" value="LysR_subst-bd"/>
</dbReference>
<reference evidence="8" key="2">
    <citation type="submission" date="2007-11" db="EMBL/GenBank/DDBJ databases">
        <title>Complete sequence of Delftia acidovorans DSM 14801 / SPH-1.</title>
        <authorList>
            <person name="Copeland A."/>
            <person name="Lucas S."/>
            <person name="Lapidus A."/>
            <person name="Barry K."/>
            <person name="Glavina del Rio T."/>
            <person name="Dalin E."/>
            <person name="Tice H."/>
            <person name="Pitluck S."/>
            <person name="Lowry S."/>
            <person name="Clum A."/>
            <person name="Schmutz J."/>
            <person name="Larimer F."/>
            <person name="Land M."/>
            <person name="Hauser L."/>
            <person name="Kyrpides N."/>
            <person name="Kim E."/>
            <person name="Schleheck D."/>
            <person name="Richardson P."/>
        </authorList>
    </citation>
    <scope>NUCLEOTIDE SEQUENCE [LARGE SCALE GENOMIC DNA]</scope>
    <source>
        <strain evidence="8">DSM 14801 / SPH-1</strain>
    </source>
</reference>
<organism evidence="7 8">
    <name type="scientific">Delftia acidovorans (strain DSM 14801 / SPH-1)</name>
    <dbReference type="NCBI Taxonomy" id="398578"/>
    <lineage>
        <taxon>Bacteria</taxon>
        <taxon>Pseudomonadati</taxon>
        <taxon>Pseudomonadota</taxon>
        <taxon>Betaproteobacteria</taxon>
        <taxon>Burkholderiales</taxon>
        <taxon>Comamonadaceae</taxon>
        <taxon>Delftia</taxon>
    </lineage>
</organism>
<feature type="region of interest" description="Disordered" evidence="5">
    <location>
        <begin position="1"/>
        <end position="21"/>
    </location>
</feature>
<dbReference type="InterPro" id="IPR036388">
    <property type="entry name" value="WH-like_DNA-bd_sf"/>
</dbReference>
<dbReference type="STRING" id="398578.Daci_2204"/>
<evidence type="ECO:0000259" key="6">
    <source>
        <dbReference type="PROSITE" id="PS50931"/>
    </source>
</evidence>
<evidence type="ECO:0000256" key="2">
    <source>
        <dbReference type="ARBA" id="ARBA00023015"/>
    </source>
</evidence>